<feature type="region of interest" description="Disordered" evidence="8">
    <location>
        <begin position="1"/>
        <end position="41"/>
    </location>
</feature>
<keyword evidence="2 7" id="KW-0444">Lipid biosynthesis</keyword>
<keyword evidence="5 7" id="KW-0443">Lipid metabolism</keyword>
<evidence type="ECO:0000256" key="3">
    <source>
        <dbReference type="ARBA" id="ARBA00022553"/>
    </source>
</evidence>
<dbReference type="EMBL" id="JALIEA010000012">
    <property type="protein sequence ID" value="MCJ7858528.1"/>
    <property type="molecule type" value="Genomic_DNA"/>
</dbReference>
<feature type="compositionally biased region" description="Gly residues" evidence="8">
    <location>
        <begin position="14"/>
        <end position="26"/>
    </location>
</feature>
<feature type="compositionally biased region" description="Polar residues" evidence="8">
    <location>
        <begin position="32"/>
        <end position="41"/>
    </location>
</feature>
<evidence type="ECO:0000259" key="9">
    <source>
        <dbReference type="PROSITE" id="PS50075"/>
    </source>
</evidence>
<dbReference type="InterPro" id="IPR009081">
    <property type="entry name" value="PP-bd_ACP"/>
</dbReference>
<sequence length="123" mass="13015">MEISPDARDKLAGKLGGDPVGTGAGAAKGTRPSRNARNSSVDPLTRISMIIEDATGVDVEEISADSDLADDLHIDSVSRIDIAIRIEDAFGVRVEEEDLDAARTVSDIVRFVEARTPAHTEGS</sequence>
<dbReference type="PROSITE" id="PS50075">
    <property type="entry name" value="CARRIER"/>
    <property type="match status" value="1"/>
</dbReference>
<name>A0A9X1WHE9_9CORY</name>
<feature type="modified residue" description="O-(pantetheine 4'-phosphoryl)serine" evidence="7">
    <location>
        <position position="76"/>
    </location>
</feature>
<comment type="caution">
    <text evidence="10">The sequence shown here is derived from an EMBL/GenBank/DDBJ whole genome shotgun (WGS) entry which is preliminary data.</text>
</comment>
<evidence type="ECO:0000256" key="8">
    <source>
        <dbReference type="SAM" id="MobiDB-lite"/>
    </source>
</evidence>
<keyword evidence="1 7" id="KW-0596">Phosphopantetheine</keyword>
<evidence type="ECO:0000256" key="6">
    <source>
        <dbReference type="ARBA" id="ARBA00023160"/>
    </source>
</evidence>
<dbReference type="GO" id="GO:0009245">
    <property type="term" value="P:lipid A biosynthetic process"/>
    <property type="evidence" value="ECO:0007669"/>
    <property type="project" value="TreeGrafter"/>
</dbReference>
<reference evidence="10" key="1">
    <citation type="submission" date="2022-04" db="EMBL/GenBank/DDBJ databases">
        <title>Corynebacterium kalidii LD5P10.</title>
        <authorList>
            <person name="Sun J.Q."/>
        </authorList>
    </citation>
    <scope>NUCLEOTIDE SEQUENCE</scope>
    <source>
        <strain evidence="10">LD5P10</strain>
    </source>
</reference>
<comment type="function">
    <text evidence="7">Carrier of the growing fatty acid chain in fatty acid biosynthesis.</text>
</comment>
<keyword evidence="3 7" id="KW-0597">Phosphoprotein</keyword>
<evidence type="ECO:0000313" key="11">
    <source>
        <dbReference type="Proteomes" id="UP001139207"/>
    </source>
</evidence>
<gene>
    <name evidence="7" type="primary">acpP</name>
    <name evidence="10" type="ORF">MUN33_07340</name>
</gene>
<dbReference type="SUPFAM" id="SSF47336">
    <property type="entry name" value="ACP-like"/>
    <property type="match status" value="1"/>
</dbReference>
<organism evidence="10 11">
    <name type="scientific">Corynebacterium kalidii</name>
    <dbReference type="NCBI Taxonomy" id="2931982"/>
    <lineage>
        <taxon>Bacteria</taxon>
        <taxon>Bacillati</taxon>
        <taxon>Actinomycetota</taxon>
        <taxon>Actinomycetes</taxon>
        <taxon>Mycobacteriales</taxon>
        <taxon>Corynebacteriaceae</taxon>
        <taxon>Corynebacterium</taxon>
    </lineage>
</organism>
<evidence type="ECO:0000256" key="5">
    <source>
        <dbReference type="ARBA" id="ARBA00023098"/>
    </source>
</evidence>
<evidence type="ECO:0000256" key="1">
    <source>
        <dbReference type="ARBA" id="ARBA00022450"/>
    </source>
</evidence>
<dbReference type="InterPro" id="IPR003231">
    <property type="entry name" value="ACP"/>
</dbReference>
<dbReference type="Proteomes" id="UP001139207">
    <property type="component" value="Unassembled WGS sequence"/>
</dbReference>
<evidence type="ECO:0000256" key="4">
    <source>
        <dbReference type="ARBA" id="ARBA00022832"/>
    </source>
</evidence>
<dbReference type="GO" id="GO:0000036">
    <property type="term" value="F:acyl carrier activity"/>
    <property type="evidence" value="ECO:0007669"/>
    <property type="project" value="UniProtKB-UniRule"/>
</dbReference>
<dbReference type="PANTHER" id="PTHR20863">
    <property type="entry name" value="ACYL CARRIER PROTEIN"/>
    <property type="match status" value="1"/>
</dbReference>
<keyword evidence="4 7" id="KW-0276">Fatty acid metabolism</keyword>
<feature type="domain" description="Carrier" evidence="9">
    <location>
        <begin position="41"/>
        <end position="116"/>
    </location>
</feature>
<dbReference type="AlphaFoldDB" id="A0A9X1WHE9"/>
<protein>
    <recommendedName>
        <fullName evidence="7">Acyl carrier protein</fullName>
        <shortName evidence="7">ACP</shortName>
    </recommendedName>
</protein>
<dbReference type="InterPro" id="IPR036736">
    <property type="entry name" value="ACP-like_sf"/>
</dbReference>
<dbReference type="GO" id="GO:0005829">
    <property type="term" value="C:cytosol"/>
    <property type="evidence" value="ECO:0007669"/>
    <property type="project" value="TreeGrafter"/>
</dbReference>
<dbReference type="Gene3D" id="1.10.1200.10">
    <property type="entry name" value="ACP-like"/>
    <property type="match status" value="1"/>
</dbReference>
<accession>A0A9X1WHE9</accession>
<proteinExistence type="inferred from homology"/>
<keyword evidence="6 7" id="KW-0275">Fatty acid biosynthesis</keyword>
<keyword evidence="11" id="KW-1185">Reference proteome</keyword>
<dbReference type="GO" id="GO:0000035">
    <property type="term" value="F:acyl binding"/>
    <property type="evidence" value="ECO:0007669"/>
    <property type="project" value="TreeGrafter"/>
</dbReference>
<evidence type="ECO:0000256" key="7">
    <source>
        <dbReference type="HAMAP-Rule" id="MF_01217"/>
    </source>
</evidence>
<dbReference type="Pfam" id="PF00550">
    <property type="entry name" value="PP-binding"/>
    <property type="match status" value="1"/>
</dbReference>
<dbReference type="HAMAP" id="MF_01217">
    <property type="entry name" value="Acyl_carrier"/>
    <property type="match status" value="1"/>
</dbReference>
<feature type="compositionally biased region" description="Basic and acidic residues" evidence="8">
    <location>
        <begin position="1"/>
        <end position="12"/>
    </location>
</feature>
<comment type="similarity">
    <text evidence="7">Belongs to the acyl carrier protein (ACP) family.</text>
</comment>
<comment type="subcellular location">
    <subcellularLocation>
        <location evidence="7">Cytoplasm</location>
    </subcellularLocation>
</comment>
<keyword evidence="7" id="KW-0963">Cytoplasm</keyword>
<comment type="PTM">
    <text evidence="7">4'-phosphopantetheine is transferred from CoA to a specific serine of apo-ACP by AcpS. This modification is essential for activity because fatty acids are bound in thioester linkage to the sulfhydryl of the prosthetic group.</text>
</comment>
<dbReference type="RefSeq" id="WP_244804247.1">
    <property type="nucleotide sequence ID" value="NZ_JALIEA010000012.1"/>
</dbReference>
<comment type="pathway">
    <text evidence="7">Lipid metabolism; fatty acid biosynthesis.</text>
</comment>
<dbReference type="GO" id="GO:0016020">
    <property type="term" value="C:membrane"/>
    <property type="evidence" value="ECO:0007669"/>
    <property type="project" value="GOC"/>
</dbReference>
<evidence type="ECO:0000256" key="2">
    <source>
        <dbReference type="ARBA" id="ARBA00022516"/>
    </source>
</evidence>
<evidence type="ECO:0000313" key="10">
    <source>
        <dbReference type="EMBL" id="MCJ7858528.1"/>
    </source>
</evidence>
<dbReference type="PANTHER" id="PTHR20863:SF76">
    <property type="entry name" value="CARRIER DOMAIN-CONTAINING PROTEIN"/>
    <property type="match status" value="1"/>
</dbReference>